<keyword evidence="5 7" id="KW-0472">Membrane</keyword>
<feature type="transmembrane region" description="Helical" evidence="7">
    <location>
        <begin position="20"/>
        <end position="36"/>
    </location>
</feature>
<dbReference type="Pfam" id="PF01618">
    <property type="entry name" value="MotA_ExbB"/>
    <property type="match status" value="1"/>
</dbReference>
<dbReference type="RefSeq" id="WP_099247531.1">
    <property type="nucleotide sequence ID" value="NZ_FXXP01000002.1"/>
</dbReference>
<dbReference type="GO" id="GO:0005886">
    <property type="term" value="C:plasma membrane"/>
    <property type="evidence" value="ECO:0007669"/>
    <property type="project" value="UniProtKB-SubCell"/>
</dbReference>
<evidence type="ECO:0000256" key="6">
    <source>
        <dbReference type="RuleBase" id="RU004057"/>
    </source>
</evidence>
<evidence type="ECO:0000259" key="8">
    <source>
        <dbReference type="Pfam" id="PF01618"/>
    </source>
</evidence>
<gene>
    <name evidence="9" type="ORF">TRP8649_03618</name>
</gene>
<dbReference type="OrthoDB" id="7863851at2"/>
<feature type="transmembrane region" description="Helical" evidence="7">
    <location>
        <begin position="185"/>
        <end position="205"/>
    </location>
</feature>
<accession>A0A238JHQ4</accession>
<evidence type="ECO:0000256" key="4">
    <source>
        <dbReference type="ARBA" id="ARBA00022989"/>
    </source>
</evidence>
<evidence type="ECO:0000256" key="3">
    <source>
        <dbReference type="ARBA" id="ARBA00022692"/>
    </source>
</evidence>
<evidence type="ECO:0000256" key="7">
    <source>
        <dbReference type="SAM" id="Phobius"/>
    </source>
</evidence>
<feature type="transmembrane region" description="Helical" evidence="7">
    <location>
        <begin position="138"/>
        <end position="165"/>
    </location>
</feature>
<comment type="subcellular location">
    <subcellularLocation>
        <location evidence="1">Cell membrane</location>
        <topology evidence="1">Multi-pass membrane protein</topology>
    </subcellularLocation>
    <subcellularLocation>
        <location evidence="6">Membrane</location>
        <topology evidence="6">Multi-pass membrane protein</topology>
    </subcellularLocation>
</comment>
<keyword evidence="2" id="KW-1003">Cell membrane</keyword>
<evidence type="ECO:0000313" key="10">
    <source>
        <dbReference type="Proteomes" id="UP000225972"/>
    </source>
</evidence>
<reference evidence="10" key="1">
    <citation type="submission" date="2017-05" db="EMBL/GenBank/DDBJ databases">
        <authorList>
            <person name="Rodrigo-Torres L."/>
            <person name="Arahal R. D."/>
            <person name="Lucena T."/>
        </authorList>
    </citation>
    <scope>NUCLEOTIDE SEQUENCE [LARGE SCALE GENOMIC DNA]</scope>
    <source>
        <strain evidence="10">CECT 8649</strain>
    </source>
</reference>
<keyword evidence="6" id="KW-0813">Transport</keyword>
<dbReference type="AlphaFoldDB" id="A0A238JHQ4"/>
<keyword evidence="6" id="KW-0653">Protein transport</keyword>
<proteinExistence type="inferred from homology"/>
<dbReference type="GO" id="GO:0015031">
    <property type="term" value="P:protein transport"/>
    <property type="evidence" value="ECO:0007669"/>
    <property type="project" value="UniProtKB-KW"/>
</dbReference>
<feature type="domain" description="MotA/TolQ/ExbB proton channel" evidence="8">
    <location>
        <begin position="147"/>
        <end position="220"/>
    </location>
</feature>
<evidence type="ECO:0000256" key="2">
    <source>
        <dbReference type="ARBA" id="ARBA00022475"/>
    </source>
</evidence>
<evidence type="ECO:0000313" key="9">
    <source>
        <dbReference type="EMBL" id="SMX29482.1"/>
    </source>
</evidence>
<keyword evidence="10" id="KW-1185">Reference proteome</keyword>
<name>A0A238JHQ4_9RHOB</name>
<protein>
    <submittedName>
        <fullName evidence="9">MotA/TolQ/ExbB proton channel family protein</fullName>
    </submittedName>
</protein>
<keyword evidence="3 7" id="KW-0812">Transmembrane</keyword>
<sequence length="222" mass="23646">MTASETSETQHQKLRVVRPWRSFIVCAALIFLLLMIRRDLFLQDVPGEETADSLLARIALDPVRLAFAAACLVPVLYTILQVSMMLIEAVEVNKGSVDGPAGGLGLLLRLVTARPLRLRQKQDLTEDALIVSQDGEELAVPLSFGLSAFPMLGFLGTVVGLSGAIEALPGAIGNPDALQPVLSNLHVAFDTTLIGLAGALVCLVGSKVIEATFDHLAHSAER</sequence>
<evidence type="ECO:0000256" key="5">
    <source>
        <dbReference type="ARBA" id="ARBA00023136"/>
    </source>
</evidence>
<feature type="transmembrane region" description="Helical" evidence="7">
    <location>
        <begin position="65"/>
        <end position="87"/>
    </location>
</feature>
<organism evidence="9 10">
    <name type="scientific">Pelagimonas phthalicica</name>
    <dbReference type="NCBI Taxonomy" id="1037362"/>
    <lineage>
        <taxon>Bacteria</taxon>
        <taxon>Pseudomonadati</taxon>
        <taxon>Pseudomonadota</taxon>
        <taxon>Alphaproteobacteria</taxon>
        <taxon>Rhodobacterales</taxon>
        <taxon>Roseobacteraceae</taxon>
        <taxon>Pelagimonas</taxon>
    </lineage>
</organism>
<keyword evidence="4 7" id="KW-1133">Transmembrane helix</keyword>
<comment type="similarity">
    <text evidence="6">Belongs to the exbB/tolQ family.</text>
</comment>
<evidence type="ECO:0000256" key="1">
    <source>
        <dbReference type="ARBA" id="ARBA00004651"/>
    </source>
</evidence>
<dbReference type="Proteomes" id="UP000225972">
    <property type="component" value="Unassembled WGS sequence"/>
</dbReference>
<dbReference type="InterPro" id="IPR002898">
    <property type="entry name" value="MotA_ExbB_proton_chnl"/>
</dbReference>
<dbReference type="EMBL" id="FXXP01000002">
    <property type="protein sequence ID" value="SMX29482.1"/>
    <property type="molecule type" value="Genomic_DNA"/>
</dbReference>